<organism evidence="2 3">
    <name type="scientific">Nocardia cerradoensis</name>
    <dbReference type="NCBI Taxonomy" id="85688"/>
    <lineage>
        <taxon>Bacteria</taxon>
        <taxon>Bacillati</taxon>
        <taxon>Actinomycetota</taxon>
        <taxon>Actinomycetes</taxon>
        <taxon>Mycobacteriales</taxon>
        <taxon>Nocardiaceae</taxon>
        <taxon>Nocardia</taxon>
    </lineage>
</organism>
<accession>A0A231GSZ8</accession>
<dbReference type="AlphaFoldDB" id="A0A231GSZ8"/>
<dbReference type="PROSITE" id="PS51257">
    <property type="entry name" value="PROKAR_LIPOPROTEIN"/>
    <property type="match status" value="1"/>
</dbReference>
<keyword evidence="3" id="KW-1185">Reference proteome</keyword>
<feature type="region of interest" description="Disordered" evidence="1">
    <location>
        <begin position="14"/>
        <end position="111"/>
    </location>
</feature>
<evidence type="ECO:0000313" key="3">
    <source>
        <dbReference type="Proteomes" id="UP000215506"/>
    </source>
</evidence>
<name>A0A231GSZ8_9NOCA</name>
<protein>
    <submittedName>
        <fullName evidence="2">Uncharacterized protein</fullName>
    </submittedName>
</protein>
<feature type="compositionally biased region" description="Low complexity" evidence="1">
    <location>
        <begin position="18"/>
        <end position="37"/>
    </location>
</feature>
<proteinExistence type="predicted"/>
<feature type="compositionally biased region" description="Basic residues" evidence="1">
    <location>
        <begin position="38"/>
        <end position="54"/>
    </location>
</feature>
<dbReference type="EMBL" id="NGAF01000092">
    <property type="protein sequence ID" value="OXR39675.1"/>
    <property type="molecule type" value="Genomic_DNA"/>
</dbReference>
<evidence type="ECO:0000256" key="1">
    <source>
        <dbReference type="SAM" id="MobiDB-lite"/>
    </source>
</evidence>
<reference evidence="2 3" key="1">
    <citation type="submission" date="2017-07" db="EMBL/GenBank/DDBJ databases">
        <title>First draft Genome Sequence of Nocardia cerradoensis isolated from human infection.</title>
        <authorList>
            <person name="Carrasco G."/>
        </authorList>
    </citation>
    <scope>NUCLEOTIDE SEQUENCE [LARGE SCALE GENOMIC DNA]</scope>
    <source>
        <strain evidence="2 3">CNM20130759</strain>
    </source>
</reference>
<evidence type="ECO:0000313" key="2">
    <source>
        <dbReference type="EMBL" id="OXR39675.1"/>
    </source>
</evidence>
<sequence length="207" mass="20934">MRARDRLDQAFIWTFEGSSSSSSPSAASSAASSCTSRSCRRRARSSARSLRARSGRSSAITPGAITMRGRGPSCPSQWGTDWKRPAAASKSSGVGNRGAHRSPKSGPLPADSLTREVLAHITSPGPPGALPASACGTSGASLLVAILIGSNPSTDGPGQGVVVGFDLEAPPVTAGRGLITFTTGKTSISEPGSLCATRDLGQERAAA</sequence>
<dbReference type="Proteomes" id="UP000215506">
    <property type="component" value="Unassembled WGS sequence"/>
</dbReference>
<comment type="caution">
    <text evidence="2">The sequence shown here is derived from an EMBL/GenBank/DDBJ whole genome shotgun (WGS) entry which is preliminary data.</text>
</comment>
<gene>
    <name evidence="2" type="ORF">B7C42_08258</name>
</gene>